<protein>
    <submittedName>
        <fullName evidence="1">Uncharacterized protein</fullName>
    </submittedName>
</protein>
<proteinExistence type="predicted"/>
<dbReference type="AlphaFoldDB" id="A0A653K2F9"/>
<gene>
    <name evidence="1" type="ORF">ACI8B_160038</name>
</gene>
<dbReference type="Proteomes" id="UP000430404">
    <property type="component" value="Unassembled WGS sequence"/>
</dbReference>
<accession>A0A653K2F9</accession>
<organism evidence="1 2">
    <name type="scientific">Acinetobacter proteolyticus</name>
    <dbReference type="NCBI Taxonomy" id="1776741"/>
    <lineage>
        <taxon>Bacteria</taxon>
        <taxon>Pseudomonadati</taxon>
        <taxon>Pseudomonadota</taxon>
        <taxon>Gammaproteobacteria</taxon>
        <taxon>Moraxellales</taxon>
        <taxon>Moraxellaceae</taxon>
        <taxon>Acinetobacter</taxon>
    </lineage>
</organism>
<evidence type="ECO:0000313" key="1">
    <source>
        <dbReference type="EMBL" id="VXA54394.1"/>
    </source>
</evidence>
<name>A0A653K2F9_9GAMM</name>
<reference evidence="1 2" key="1">
    <citation type="submission" date="2019-10" db="EMBL/GenBank/DDBJ databases">
        <authorList>
            <person name="Karimi E."/>
        </authorList>
    </citation>
    <scope>NUCLEOTIDE SEQUENCE [LARGE SCALE GENOMIC DNA]</scope>
    <source>
        <strain evidence="1">Acinetobacter sp. 8BE</strain>
    </source>
</reference>
<dbReference type="EMBL" id="CABWKZ010000008">
    <property type="protein sequence ID" value="VXA54394.1"/>
    <property type="molecule type" value="Genomic_DNA"/>
</dbReference>
<sequence>MCCSLIRFELDVYKNNSQYKFVRFLLDFLNDNYYHLSILCFESDDREQNPYACR</sequence>
<evidence type="ECO:0000313" key="2">
    <source>
        <dbReference type="Proteomes" id="UP000430404"/>
    </source>
</evidence>